<dbReference type="KEGG" id="manr:MPAN_001110"/>
<evidence type="ECO:0000313" key="2">
    <source>
        <dbReference type="Proteomes" id="UP000620133"/>
    </source>
</evidence>
<reference evidence="1" key="1">
    <citation type="submission" date="2021-01" db="EMBL/GenBank/DDBJ databases">
        <title>Draft genome sequence of Acholeplasmataceae bacterium strain Mahy22.</title>
        <authorList>
            <person name="Watanabe M."/>
            <person name="Kojima H."/>
            <person name="Fukui M."/>
        </authorList>
    </citation>
    <scope>NUCLEOTIDE SEQUENCE</scope>
    <source>
        <strain evidence="1">Mahy22</strain>
    </source>
</reference>
<gene>
    <name evidence="1" type="ORF">MPAN_001110</name>
</gene>
<dbReference type="EMBL" id="AP024412">
    <property type="protein sequence ID" value="BCR35218.1"/>
    <property type="molecule type" value="Genomic_DNA"/>
</dbReference>
<proteinExistence type="predicted"/>
<keyword evidence="2" id="KW-1185">Reference proteome</keyword>
<dbReference type="Proteomes" id="UP000620133">
    <property type="component" value="Chromosome"/>
</dbReference>
<sequence>MFSMKEKYINEVLSFLEADRKTKKRVKEDLNEIIEFKTDDTYETLLKRHGDPESMAKDFMENLDIPDQYYGITIGLSRRKRSFEYKSKRKIMGIPLLHVNIGGRYKNKVAKGIIAIGDISFGVISIGGISAGLISLGGISAGLLAIGGVSAGLLSIGVISVGVLAIGIISKGVYYALHLFSSLNI</sequence>
<accession>A0A7U9THZ6</accession>
<protein>
    <submittedName>
        <fullName evidence="1">Uncharacterized protein</fullName>
    </submittedName>
</protein>
<dbReference type="AlphaFoldDB" id="A0A7U9THZ6"/>
<organism evidence="1 2">
    <name type="scientific">Mariniplasma anaerobium</name>
    <dbReference type="NCBI Taxonomy" id="2735436"/>
    <lineage>
        <taxon>Bacteria</taxon>
        <taxon>Bacillati</taxon>
        <taxon>Mycoplasmatota</taxon>
        <taxon>Mollicutes</taxon>
        <taxon>Acholeplasmatales</taxon>
        <taxon>Acholeplasmataceae</taxon>
        <taxon>Mariniplasma</taxon>
    </lineage>
</organism>
<name>A0A7U9THZ6_9MOLU</name>
<evidence type="ECO:0000313" key="1">
    <source>
        <dbReference type="EMBL" id="BCR35218.1"/>
    </source>
</evidence>